<dbReference type="InterPro" id="IPR050778">
    <property type="entry name" value="Cueball_EGF_LRP_Nidogen"/>
</dbReference>
<evidence type="ECO:0000256" key="1">
    <source>
        <dbReference type="PROSITE-ProRule" id="PRU00461"/>
    </source>
</evidence>
<organism evidence="2 3">
    <name type="scientific">Mizuhopecten yessoensis</name>
    <name type="common">Japanese scallop</name>
    <name type="synonym">Patinopecten yessoensis</name>
    <dbReference type="NCBI Taxonomy" id="6573"/>
    <lineage>
        <taxon>Eukaryota</taxon>
        <taxon>Metazoa</taxon>
        <taxon>Spiralia</taxon>
        <taxon>Lophotrochozoa</taxon>
        <taxon>Mollusca</taxon>
        <taxon>Bivalvia</taxon>
        <taxon>Autobranchia</taxon>
        <taxon>Pteriomorphia</taxon>
        <taxon>Pectinida</taxon>
        <taxon>Pectinoidea</taxon>
        <taxon>Pectinidae</taxon>
        <taxon>Mizuhopecten</taxon>
    </lineage>
</organism>
<name>A0A210Q3L0_MIZYE</name>
<dbReference type="OrthoDB" id="10046193at2759"/>
<dbReference type="InterPro" id="IPR011042">
    <property type="entry name" value="6-blade_b-propeller_TolB-like"/>
</dbReference>
<reference evidence="2 3" key="1">
    <citation type="journal article" date="2017" name="Nat. Ecol. Evol.">
        <title>Scallop genome provides insights into evolution of bilaterian karyotype and development.</title>
        <authorList>
            <person name="Wang S."/>
            <person name="Zhang J."/>
            <person name="Jiao W."/>
            <person name="Li J."/>
            <person name="Xun X."/>
            <person name="Sun Y."/>
            <person name="Guo X."/>
            <person name="Huan P."/>
            <person name="Dong B."/>
            <person name="Zhang L."/>
            <person name="Hu X."/>
            <person name="Sun X."/>
            <person name="Wang J."/>
            <person name="Zhao C."/>
            <person name="Wang Y."/>
            <person name="Wang D."/>
            <person name="Huang X."/>
            <person name="Wang R."/>
            <person name="Lv J."/>
            <person name="Li Y."/>
            <person name="Zhang Z."/>
            <person name="Liu B."/>
            <person name="Lu W."/>
            <person name="Hui Y."/>
            <person name="Liang J."/>
            <person name="Zhou Z."/>
            <person name="Hou R."/>
            <person name="Li X."/>
            <person name="Liu Y."/>
            <person name="Li H."/>
            <person name="Ning X."/>
            <person name="Lin Y."/>
            <person name="Zhao L."/>
            <person name="Xing Q."/>
            <person name="Dou J."/>
            <person name="Li Y."/>
            <person name="Mao J."/>
            <person name="Guo H."/>
            <person name="Dou H."/>
            <person name="Li T."/>
            <person name="Mu C."/>
            <person name="Jiang W."/>
            <person name="Fu Q."/>
            <person name="Fu X."/>
            <person name="Miao Y."/>
            <person name="Liu J."/>
            <person name="Yu Q."/>
            <person name="Li R."/>
            <person name="Liao H."/>
            <person name="Li X."/>
            <person name="Kong Y."/>
            <person name="Jiang Z."/>
            <person name="Chourrout D."/>
            <person name="Li R."/>
            <person name="Bao Z."/>
        </authorList>
    </citation>
    <scope>NUCLEOTIDE SEQUENCE [LARGE SCALE GENOMIC DNA]</scope>
    <source>
        <strain evidence="2 3">PY_sf001</strain>
    </source>
</reference>
<dbReference type="Proteomes" id="UP000242188">
    <property type="component" value="Unassembled WGS sequence"/>
</dbReference>
<dbReference type="SUPFAM" id="SSF63825">
    <property type="entry name" value="YWTD domain"/>
    <property type="match status" value="1"/>
</dbReference>
<dbReference type="PROSITE" id="PS51120">
    <property type="entry name" value="LDLRB"/>
    <property type="match status" value="1"/>
</dbReference>
<keyword evidence="2" id="KW-0449">Lipoprotein</keyword>
<keyword evidence="2" id="KW-0675">Receptor</keyword>
<comment type="caution">
    <text evidence="2">The sequence shown here is derived from an EMBL/GenBank/DDBJ whole genome shotgun (WGS) entry which is preliminary data.</text>
</comment>
<dbReference type="EMBL" id="NEDP02005120">
    <property type="protein sequence ID" value="OWF43348.1"/>
    <property type="molecule type" value="Genomic_DNA"/>
</dbReference>
<evidence type="ECO:0000313" key="3">
    <source>
        <dbReference type="Proteomes" id="UP000242188"/>
    </source>
</evidence>
<evidence type="ECO:0000313" key="2">
    <source>
        <dbReference type="EMBL" id="OWF43348.1"/>
    </source>
</evidence>
<dbReference type="InterPro" id="IPR000033">
    <property type="entry name" value="LDLR_classB_rpt"/>
</dbReference>
<dbReference type="AlphaFoldDB" id="A0A210Q3L0"/>
<sequence>MDGIAMDVNSRLIFYTDTGYDEIGVINADTFVKTIVIDTNMDEPRAIVLDTQTREMFWTDWGANATIEKSNYDGSNRTTIVSTGLGWPNAMVLDGIKYEFVVITAGDLLIWCDAMKDVYERVHRNGTGRTLLATLSGSHCFDFTIYEDDLYVNDWAYS</sequence>
<gene>
    <name evidence="2" type="ORF">KP79_PYT12662</name>
</gene>
<dbReference type="Pfam" id="PF00058">
    <property type="entry name" value="Ldl_recept_b"/>
    <property type="match status" value="1"/>
</dbReference>
<protein>
    <submittedName>
        <fullName evidence="2">Low-density lipoprotein receptor-related protein 6</fullName>
    </submittedName>
</protein>
<accession>A0A210Q3L0</accession>
<dbReference type="STRING" id="6573.A0A210Q3L0"/>
<keyword evidence="3" id="KW-1185">Reference proteome</keyword>
<proteinExistence type="predicted"/>
<feature type="repeat" description="LDL-receptor class B" evidence="1">
    <location>
        <begin position="54"/>
        <end position="97"/>
    </location>
</feature>
<dbReference type="PANTHER" id="PTHR46513:SF44">
    <property type="entry name" value="LDL RECEPTOR RELATED PROTEIN 4"/>
    <property type="match status" value="1"/>
</dbReference>
<dbReference type="PANTHER" id="PTHR46513">
    <property type="entry name" value="VITELLOGENIN RECEPTOR-LIKE PROTEIN-RELATED-RELATED"/>
    <property type="match status" value="1"/>
</dbReference>
<dbReference type="SMART" id="SM00135">
    <property type="entry name" value="LY"/>
    <property type="match status" value="2"/>
</dbReference>
<dbReference type="Gene3D" id="2.120.10.30">
    <property type="entry name" value="TolB, C-terminal domain"/>
    <property type="match status" value="1"/>
</dbReference>